<comment type="similarity">
    <text evidence="2 7">Belongs to the FPP/GGPP synthase family.</text>
</comment>
<comment type="cofactor">
    <cofactor evidence="1">
        <name>Mg(2+)</name>
        <dbReference type="ChEBI" id="CHEBI:18420"/>
    </cofactor>
</comment>
<dbReference type="PANTHER" id="PTHR12001:SF69">
    <property type="entry name" value="ALL TRANS-POLYPRENYL-DIPHOSPHATE SYNTHASE PDSS1"/>
    <property type="match status" value="1"/>
</dbReference>
<evidence type="ECO:0000256" key="2">
    <source>
        <dbReference type="ARBA" id="ARBA00006706"/>
    </source>
</evidence>
<evidence type="ECO:0000256" key="4">
    <source>
        <dbReference type="ARBA" id="ARBA00022723"/>
    </source>
</evidence>
<dbReference type="SUPFAM" id="SSF48576">
    <property type="entry name" value="Terpenoid synthases"/>
    <property type="match status" value="1"/>
</dbReference>
<dbReference type="GO" id="GO:0046872">
    <property type="term" value="F:metal ion binding"/>
    <property type="evidence" value="ECO:0007669"/>
    <property type="project" value="UniProtKB-KW"/>
</dbReference>
<accession>A0AAD5U126</accession>
<dbReference type="EMBL" id="JADGJW010000271">
    <property type="protein sequence ID" value="KAJ3220815.1"/>
    <property type="molecule type" value="Genomic_DNA"/>
</dbReference>
<dbReference type="Gene3D" id="1.10.600.10">
    <property type="entry name" value="Farnesyl Diphosphate Synthase"/>
    <property type="match status" value="1"/>
</dbReference>
<dbReference type="GO" id="GO:0008299">
    <property type="term" value="P:isoprenoid biosynthetic process"/>
    <property type="evidence" value="ECO:0007669"/>
    <property type="project" value="UniProtKB-KW"/>
</dbReference>
<dbReference type="GO" id="GO:0004659">
    <property type="term" value="F:prenyltransferase activity"/>
    <property type="evidence" value="ECO:0007669"/>
    <property type="project" value="InterPro"/>
</dbReference>
<evidence type="ECO:0000256" key="7">
    <source>
        <dbReference type="RuleBase" id="RU004466"/>
    </source>
</evidence>
<evidence type="ECO:0000313" key="8">
    <source>
        <dbReference type="EMBL" id="KAJ3220815.1"/>
    </source>
</evidence>
<keyword evidence="3 7" id="KW-0808">Transferase</keyword>
<evidence type="ECO:0000256" key="5">
    <source>
        <dbReference type="ARBA" id="ARBA00022842"/>
    </source>
</evidence>
<gene>
    <name evidence="8" type="primary">COQ1</name>
    <name evidence="8" type="ORF">HK099_003992</name>
</gene>
<dbReference type="InterPro" id="IPR000092">
    <property type="entry name" value="Polyprenyl_synt"/>
</dbReference>
<dbReference type="Proteomes" id="UP001211065">
    <property type="component" value="Unassembled WGS sequence"/>
</dbReference>
<dbReference type="PANTHER" id="PTHR12001">
    <property type="entry name" value="GERANYLGERANYL PYROPHOSPHATE SYNTHASE"/>
    <property type="match status" value="1"/>
</dbReference>
<name>A0AAD5U126_9FUNG</name>
<dbReference type="InterPro" id="IPR008949">
    <property type="entry name" value="Isoprenoid_synthase_dom_sf"/>
</dbReference>
<keyword evidence="4" id="KW-0479">Metal-binding</keyword>
<dbReference type="AlphaFoldDB" id="A0AAD5U126"/>
<dbReference type="GO" id="GO:0006744">
    <property type="term" value="P:ubiquinone biosynthetic process"/>
    <property type="evidence" value="ECO:0007669"/>
    <property type="project" value="TreeGrafter"/>
</dbReference>
<proteinExistence type="inferred from homology"/>
<reference evidence="8" key="1">
    <citation type="submission" date="2020-05" db="EMBL/GenBank/DDBJ databases">
        <title>Phylogenomic resolution of chytrid fungi.</title>
        <authorList>
            <person name="Stajich J.E."/>
            <person name="Amses K."/>
            <person name="Simmons R."/>
            <person name="Seto K."/>
            <person name="Myers J."/>
            <person name="Bonds A."/>
            <person name="Quandt C.A."/>
            <person name="Barry K."/>
            <person name="Liu P."/>
            <person name="Grigoriev I."/>
            <person name="Longcore J.E."/>
            <person name="James T.Y."/>
        </authorList>
    </citation>
    <scope>NUCLEOTIDE SEQUENCE</scope>
    <source>
        <strain evidence="8">JEL0476</strain>
    </source>
</reference>
<evidence type="ECO:0000256" key="3">
    <source>
        <dbReference type="ARBA" id="ARBA00022679"/>
    </source>
</evidence>
<keyword evidence="9" id="KW-1185">Reference proteome</keyword>
<dbReference type="InterPro" id="IPR033749">
    <property type="entry name" value="Polyprenyl_synt_CS"/>
</dbReference>
<sequence length="296" mass="32638">MTRDDKKFQLDQKTLDTPISSLDNSLLNNTGNPLILPSQKRLAEITEMIHTASLLHDDVIDTSFQRRSQPSANAEFGNKMAILAGDFLLARASTALARLRNVEVVELLATVISNLVEGEFMQLRNSSVEGDSKIGKFDYYLEKTYLKTASLIALSCKACVVLGGSGDKYSEMAFNYGKNVGLAFQLIDDMLDFVVTADQMGKPVNADLKLGLATAPILYAAETYPELWALIERKFAEEGDEKLALNLALKSDGIKRTKELAEKYIKEAVDSISPLPPSQAKDALIYLTHSVINRKK</sequence>
<dbReference type="SFLD" id="SFLDS00005">
    <property type="entry name" value="Isoprenoid_Synthase_Type_I"/>
    <property type="match status" value="1"/>
</dbReference>
<comment type="caution">
    <text evidence="8">The sequence shown here is derived from an EMBL/GenBank/DDBJ whole genome shotgun (WGS) entry which is preliminary data.</text>
</comment>
<evidence type="ECO:0000313" key="9">
    <source>
        <dbReference type="Proteomes" id="UP001211065"/>
    </source>
</evidence>
<keyword evidence="6" id="KW-0414">Isoprene biosynthesis</keyword>
<dbReference type="GO" id="GO:1990234">
    <property type="term" value="C:transferase complex"/>
    <property type="evidence" value="ECO:0007669"/>
    <property type="project" value="TreeGrafter"/>
</dbReference>
<evidence type="ECO:0000256" key="1">
    <source>
        <dbReference type="ARBA" id="ARBA00001946"/>
    </source>
</evidence>
<evidence type="ECO:0000256" key="6">
    <source>
        <dbReference type="ARBA" id="ARBA00023229"/>
    </source>
</evidence>
<keyword evidence="5" id="KW-0460">Magnesium</keyword>
<dbReference type="CDD" id="cd00685">
    <property type="entry name" value="Trans_IPPS_HT"/>
    <property type="match status" value="1"/>
</dbReference>
<dbReference type="PROSITE" id="PS00444">
    <property type="entry name" value="POLYPRENYL_SYNTHASE_2"/>
    <property type="match status" value="1"/>
</dbReference>
<organism evidence="8 9">
    <name type="scientific">Clydaea vesicula</name>
    <dbReference type="NCBI Taxonomy" id="447962"/>
    <lineage>
        <taxon>Eukaryota</taxon>
        <taxon>Fungi</taxon>
        <taxon>Fungi incertae sedis</taxon>
        <taxon>Chytridiomycota</taxon>
        <taxon>Chytridiomycota incertae sedis</taxon>
        <taxon>Chytridiomycetes</taxon>
        <taxon>Lobulomycetales</taxon>
        <taxon>Lobulomycetaceae</taxon>
        <taxon>Clydaea</taxon>
    </lineage>
</organism>
<dbReference type="Pfam" id="PF00348">
    <property type="entry name" value="polyprenyl_synt"/>
    <property type="match status" value="1"/>
</dbReference>
<protein>
    <submittedName>
        <fullName evidence="8">Coq1 putative hexaprenyl diphosphate synthase</fullName>
    </submittedName>
</protein>